<dbReference type="InterPro" id="IPR013976">
    <property type="entry name" value="HDOD"/>
</dbReference>
<evidence type="ECO:0000259" key="2">
    <source>
        <dbReference type="PROSITE" id="PS51833"/>
    </source>
</evidence>
<accession>A0A3B1DP11</accession>
<reference evidence="3" key="1">
    <citation type="submission" date="2018-06" db="EMBL/GenBank/DDBJ databases">
        <authorList>
            <person name="Zhirakovskaya E."/>
        </authorList>
    </citation>
    <scope>NUCLEOTIDE SEQUENCE</scope>
</reference>
<dbReference type="Pfam" id="PF00563">
    <property type="entry name" value="EAL"/>
    <property type="match status" value="1"/>
</dbReference>
<sequence>MVVNSEEIFIGRQPILDRNSNILGFELLFRSGDSSEANILDVAQASIGVIMKTLSEFGLKEIVGNKHQAFFNVNTDILMSDMIELLPKDQVVLELLETIEIDNAVVNRCRELKRMGFRLALDDFVYSPTYEPLFESIDIIKVDLLEMSPESIEDMIIPLKRWPLTLLAEKVEDSYQFDRTQALGFELFQGYYFARPSIISGKSLDPSSLSVMKLMDQVLCDAELGEIEDTFRESPSLSYNLLRLVNSVALGMRAKIESIRHAIVLLGREQINRWAQVLLFTHGESSGAQNPLLQTVVMRGRLMELLIEKGAMGGTKRNADFAFMCGILSLIDALLLRPMDEVISELSLAEPVCEALLSREGDLGQLLSLIEKLEQCDYKSIERLILRCDLDLSQLYAAEQEAAAWTKNLMEAF</sequence>
<dbReference type="PROSITE" id="PS51833">
    <property type="entry name" value="HDOD"/>
    <property type="match status" value="1"/>
</dbReference>
<dbReference type="EMBL" id="UOGF01000060">
    <property type="protein sequence ID" value="VAX30477.1"/>
    <property type="molecule type" value="Genomic_DNA"/>
</dbReference>
<dbReference type="Pfam" id="PF08668">
    <property type="entry name" value="HDOD"/>
    <property type="match status" value="1"/>
</dbReference>
<dbReference type="PROSITE" id="PS50883">
    <property type="entry name" value="EAL"/>
    <property type="match status" value="1"/>
</dbReference>
<proteinExistence type="predicted"/>
<dbReference type="AlphaFoldDB" id="A0A3B1DP11"/>
<dbReference type="SUPFAM" id="SSF109604">
    <property type="entry name" value="HD-domain/PDEase-like"/>
    <property type="match status" value="1"/>
</dbReference>
<evidence type="ECO:0000259" key="1">
    <source>
        <dbReference type="PROSITE" id="PS50883"/>
    </source>
</evidence>
<dbReference type="InterPro" id="IPR001633">
    <property type="entry name" value="EAL_dom"/>
</dbReference>
<dbReference type="PANTHER" id="PTHR33525">
    <property type="match status" value="1"/>
</dbReference>
<protein>
    <submittedName>
        <fullName evidence="3">Predicted signal transduction protein</fullName>
    </submittedName>
</protein>
<feature type="domain" description="HDOD" evidence="2">
    <location>
        <begin position="204"/>
        <end position="394"/>
    </location>
</feature>
<gene>
    <name evidence="3" type="ORF">MNBD_NITROSPIRAE01-731</name>
</gene>
<dbReference type="PIRSF" id="PIRSF003180">
    <property type="entry name" value="DiGMPpdiest_YuxH"/>
    <property type="match status" value="1"/>
</dbReference>
<dbReference type="SUPFAM" id="SSF141868">
    <property type="entry name" value="EAL domain-like"/>
    <property type="match status" value="1"/>
</dbReference>
<dbReference type="Gene3D" id="1.10.3210.10">
    <property type="entry name" value="Hypothetical protein af1432"/>
    <property type="match status" value="1"/>
</dbReference>
<dbReference type="InterPro" id="IPR035919">
    <property type="entry name" value="EAL_sf"/>
</dbReference>
<dbReference type="InterPro" id="IPR052340">
    <property type="entry name" value="RNase_Y/CdgJ"/>
</dbReference>
<dbReference type="InterPro" id="IPR014408">
    <property type="entry name" value="dGMP_Pdiesterase_EAL/HD-GYP"/>
</dbReference>
<dbReference type="PANTHER" id="PTHR33525:SF4">
    <property type="entry name" value="CYCLIC DI-GMP PHOSPHODIESTERASE CDGJ"/>
    <property type="match status" value="1"/>
</dbReference>
<organism evidence="3">
    <name type="scientific">hydrothermal vent metagenome</name>
    <dbReference type="NCBI Taxonomy" id="652676"/>
    <lineage>
        <taxon>unclassified sequences</taxon>
        <taxon>metagenomes</taxon>
        <taxon>ecological metagenomes</taxon>
    </lineage>
</organism>
<evidence type="ECO:0000313" key="3">
    <source>
        <dbReference type="EMBL" id="VAX30477.1"/>
    </source>
</evidence>
<feature type="domain" description="EAL" evidence="1">
    <location>
        <begin position="1"/>
        <end position="210"/>
    </location>
</feature>
<dbReference type="Gene3D" id="3.20.20.450">
    <property type="entry name" value="EAL domain"/>
    <property type="match status" value="1"/>
</dbReference>
<dbReference type="SMART" id="SM00052">
    <property type="entry name" value="EAL"/>
    <property type="match status" value="1"/>
</dbReference>
<name>A0A3B1DP11_9ZZZZ</name>